<reference evidence="1" key="2">
    <citation type="submission" date="2021-08" db="EMBL/GenBank/DDBJ databases">
        <authorList>
            <person name="Gostincar C."/>
            <person name="Sun X."/>
            <person name="Song Z."/>
            <person name="Gunde-Cimerman N."/>
        </authorList>
    </citation>
    <scope>NUCLEOTIDE SEQUENCE</scope>
    <source>
        <strain evidence="1">EXF-8016</strain>
    </source>
</reference>
<dbReference type="AlphaFoldDB" id="A0A9P8G9E6"/>
<gene>
    <name evidence="1" type="ORF">KCV03_g10010</name>
</gene>
<reference evidence="1" key="1">
    <citation type="journal article" date="2021" name="J Fungi (Basel)">
        <title>Virulence traits and population genomics of the black yeast Aureobasidium melanogenum.</title>
        <authorList>
            <person name="Cernosa A."/>
            <person name="Sun X."/>
            <person name="Gostincar C."/>
            <person name="Fang C."/>
            <person name="Gunde-Cimerman N."/>
            <person name="Song Z."/>
        </authorList>
    </citation>
    <scope>NUCLEOTIDE SEQUENCE</scope>
    <source>
        <strain evidence="1">EXF-8016</strain>
    </source>
</reference>
<name>A0A9P8G9E6_AURME</name>
<comment type="caution">
    <text evidence="1">The sequence shown here is derived from an EMBL/GenBank/DDBJ whole genome shotgun (WGS) entry which is preliminary data.</text>
</comment>
<evidence type="ECO:0000313" key="1">
    <source>
        <dbReference type="EMBL" id="KAH0210524.1"/>
    </source>
</evidence>
<dbReference type="EMBL" id="JAHFYH010000165">
    <property type="protein sequence ID" value="KAH0210524.1"/>
    <property type="molecule type" value="Genomic_DNA"/>
</dbReference>
<organism evidence="1 2">
    <name type="scientific">Aureobasidium melanogenum</name>
    <name type="common">Aureobasidium pullulans var. melanogenum</name>
    <dbReference type="NCBI Taxonomy" id="46634"/>
    <lineage>
        <taxon>Eukaryota</taxon>
        <taxon>Fungi</taxon>
        <taxon>Dikarya</taxon>
        <taxon>Ascomycota</taxon>
        <taxon>Pezizomycotina</taxon>
        <taxon>Dothideomycetes</taxon>
        <taxon>Dothideomycetidae</taxon>
        <taxon>Dothideales</taxon>
        <taxon>Saccotheciaceae</taxon>
        <taxon>Aureobasidium</taxon>
    </lineage>
</organism>
<protein>
    <submittedName>
        <fullName evidence="1">Uncharacterized protein</fullName>
    </submittedName>
</protein>
<proteinExistence type="predicted"/>
<dbReference type="OrthoDB" id="5242555at2759"/>
<sequence>MTPPIPVDQTHVLVGVMKDALGGLRNTTEAGHAPLPIIVGLEHKKDIQGQAHAFAALLGVSAMVRLFSAINQIQESKSQSPPLLSNPYHAPLALAQQVGDTYRALTAGMLASMFAQKTNTVLTADQTMKRSGLHSYVTKTLFGSIPSASQAVLDSLDDAMTDLIQVLKLFKMNSSATQPTVDFCVISNFVKATDITRTNSAFVYEPMTRVLMLKVNVDNWNHTI</sequence>
<accession>A0A9P8G9E6</accession>
<evidence type="ECO:0000313" key="2">
    <source>
        <dbReference type="Proteomes" id="UP000767238"/>
    </source>
</evidence>
<dbReference type="Proteomes" id="UP000767238">
    <property type="component" value="Unassembled WGS sequence"/>
</dbReference>
<feature type="non-terminal residue" evidence="1">
    <location>
        <position position="224"/>
    </location>
</feature>